<organism evidence="1 2">
    <name type="scientific">Desulfofarcimen acetoxidans (strain ATCC 49208 / DSM 771 / KCTC 5769 / VKM B-1644 / 5575)</name>
    <name type="common">Desulfotomaculum acetoxidans</name>
    <dbReference type="NCBI Taxonomy" id="485916"/>
    <lineage>
        <taxon>Bacteria</taxon>
        <taxon>Bacillati</taxon>
        <taxon>Bacillota</taxon>
        <taxon>Clostridia</taxon>
        <taxon>Eubacteriales</taxon>
        <taxon>Peptococcaceae</taxon>
        <taxon>Desulfofarcimen</taxon>
    </lineage>
</organism>
<name>C8VWL9_DESAS</name>
<reference evidence="1 2" key="1">
    <citation type="journal article" date="2009" name="Stand. Genomic Sci.">
        <title>Complete genome sequence of Desulfotomaculum acetoxidans type strain (5575).</title>
        <authorList>
            <person name="Spring S."/>
            <person name="Lapidus A."/>
            <person name="Schroder M."/>
            <person name="Gleim D."/>
            <person name="Sims D."/>
            <person name="Meincke L."/>
            <person name="Glavina Del Rio T."/>
            <person name="Tice H."/>
            <person name="Copeland A."/>
            <person name="Cheng J.F."/>
            <person name="Lucas S."/>
            <person name="Chen F."/>
            <person name="Nolan M."/>
            <person name="Bruce D."/>
            <person name="Goodwin L."/>
            <person name="Pitluck S."/>
            <person name="Ivanova N."/>
            <person name="Mavromatis K."/>
            <person name="Mikhailova N."/>
            <person name="Pati A."/>
            <person name="Chen A."/>
            <person name="Palaniappan K."/>
            <person name="Land M."/>
            <person name="Hauser L."/>
            <person name="Chang Y.J."/>
            <person name="Jeffries C.D."/>
            <person name="Chain P."/>
            <person name="Saunders E."/>
            <person name="Brettin T."/>
            <person name="Detter J.C."/>
            <person name="Goker M."/>
            <person name="Bristow J."/>
            <person name="Eisen J.A."/>
            <person name="Markowitz V."/>
            <person name="Hugenholtz P."/>
            <person name="Kyrpides N.C."/>
            <person name="Klenk H.P."/>
            <person name="Han C."/>
        </authorList>
    </citation>
    <scope>NUCLEOTIDE SEQUENCE [LARGE SCALE GENOMIC DNA]</scope>
    <source>
        <strain evidence="2">ATCC 49208 / DSM 771 / VKM B-1644</strain>
    </source>
</reference>
<evidence type="ECO:0000313" key="2">
    <source>
        <dbReference type="Proteomes" id="UP000002217"/>
    </source>
</evidence>
<dbReference type="AlphaFoldDB" id="C8VWL9"/>
<proteinExistence type="predicted"/>
<keyword evidence="2" id="KW-1185">Reference proteome</keyword>
<accession>C8VWL9</accession>
<dbReference type="HOGENOM" id="CLU_3098084_0_0_9"/>
<dbReference type="KEGG" id="dae:Dtox_3674"/>
<evidence type="ECO:0000313" key="1">
    <source>
        <dbReference type="EMBL" id="ACV64383.1"/>
    </source>
</evidence>
<protein>
    <submittedName>
        <fullName evidence="1">Uncharacterized protein</fullName>
    </submittedName>
</protein>
<gene>
    <name evidence="1" type="ordered locus">Dtox_3674</name>
</gene>
<dbReference type="EMBL" id="CP001720">
    <property type="protein sequence ID" value="ACV64383.1"/>
    <property type="molecule type" value="Genomic_DNA"/>
</dbReference>
<sequence>MDTVEQLEKFLSENIDEAIKTPFVVDSMEKAIWAMSSKSEHIIVASSLFIS</sequence>
<dbReference type="STRING" id="485916.Dtox_3674"/>
<dbReference type="Proteomes" id="UP000002217">
    <property type="component" value="Chromosome"/>
</dbReference>
<dbReference type="RefSeq" id="WP_015759070.1">
    <property type="nucleotide sequence ID" value="NC_013216.1"/>
</dbReference>